<dbReference type="STRING" id="1962155.B1813_22005"/>
<dbReference type="Gene3D" id="3.40.50.720">
    <property type="entry name" value="NAD(P)-binding Rossmann-like Domain"/>
    <property type="match status" value="1"/>
</dbReference>
<dbReference type="InterPro" id="IPR036291">
    <property type="entry name" value="NAD(P)-bd_dom_sf"/>
</dbReference>
<keyword evidence="5" id="KW-1185">Reference proteome</keyword>
<dbReference type="Pfam" id="PF00106">
    <property type="entry name" value="adh_short"/>
    <property type="match status" value="1"/>
</dbReference>
<dbReference type="Proteomes" id="UP000192591">
    <property type="component" value="Unassembled WGS sequence"/>
</dbReference>
<dbReference type="EMBL" id="MWIH01000009">
    <property type="protein sequence ID" value="OQO89595.1"/>
    <property type="molecule type" value="Genomic_DNA"/>
</dbReference>
<dbReference type="PANTHER" id="PTHR44196:SF1">
    <property type="entry name" value="DEHYDROGENASE_REDUCTASE SDR FAMILY MEMBER 7B"/>
    <property type="match status" value="1"/>
</dbReference>
<dbReference type="PRINTS" id="PR00081">
    <property type="entry name" value="GDHRDH"/>
</dbReference>
<dbReference type="PANTHER" id="PTHR44196">
    <property type="entry name" value="DEHYDROGENASE/REDUCTASE SDR FAMILY MEMBER 7B"/>
    <property type="match status" value="1"/>
</dbReference>
<evidence type="ECO:0000256" key="1">
    <source>
        <dbReference type="ARBA" id="ARBA00006484"/>
    </source>
</evidence>
<comment type="similarity">
    <text evidence="1 3">Belongs to the short-chain dehydrogenases/reductases (SDR) family.</text>
</comment>
<gene>
    <name evidence="4" type="ORF">B1813_22005</name>
</gene>
<dbReference type="SUPFAM" id="SSF51735">
    <property type="entry name" value="NAD(P)-binding Rossmann-fold domains"/>
    <property type="match status" value="1"/>
</dbReference>
<dbReference type="InterPro" id="IPR002347">
    <property type="entry name" value="SDR_fam"/>
</dbReference>
<dbReference type="RefSeq" id="WP_081195158.1">
    <property type="nucleotide sequence ID" value="NZ_MWIH01000009.1"/>
</dbReference>
<keyword evidence="2" id="KW-0560">Oxidoreductase</keyword>
<organism evidence="4 5">
    <name type="scientific">Saccharomonospora piscinae</name>
    <dbReference type="NCBI Taxonomy" id="687388"/>
    <lineage>
        <taxon>Bacteria</taxon>
        <taxon>Bacillati</taxon>
        <taxon>Actinomycetota</taxon>
        <taxon>Actinomycetes</taxon>
        <taxon>Pseudonocardiales</taxon>
        <taxon>Pseudonocardiaceae</taxon>
        <taxon>Saccharomonospora</taxon>
    </lineage>
</organism>
<protein>
    <submittedName>
        <fullName evidence="4">Short chain dehydrogenase</fullName>
    </submittedName>
</protein>
<reference evidence="4 5" key="1">
    <citation type="submission" date="2017-02" db="EMBL/GenBank/DDBJ databases">
        <title>Draft genome of Saccharomonospora sp. 154.</title>
        <authorList>
            <person name="Alonso-Carmona G.S."/>
            <person name="De La Haba R."/>
            <person name="Vera-Gargallo B."/>
            <person name="Sandoval-Trujillo A.H."/>
            <person name="Ramirez-Duran N."/>
            <person name="Ventosa A."/>
        </authorList>
    </citation>
    <scope>NUCLEOTIDE SEQUENCE [LARGE SCALE GENOMIC DNA]</scope>
    <source>
        <strain evidence="4 5">LRS4.154</strain>
    </source>
</reference>
<evidence type="ECO:0000256" key="2">
    <source>
        <dbReference type="ARBA" id="ARBA00023002"/>
    </source>
</evidence>
<dbReference type="PRINTS" id="PR00080">
    <property type="entry name" value="SDRFAMILY"/>
</dbReference>
<name>A0A1V8ZXG5_SACPI</name>
<sequence>MPVRKNIVITGASSGLGEGMARRFAARGHDLALCARRRDRLDALAAELTTRHPGIRVVVRELDVNDHDRVFTVFEELSTELGSLDRVIVNAGLGKGQPVGTGHFTANLQTVRTNFVAGLAQCEAAVAHFRERGAGHLVVVSSFSALRGLPRNLTSYAASKAGISALADGIRADLLDTPIRVTTLLPGYIESEMTGRASGRKPLLAGAESGARALVKAIEREPARAYVPSWPWTPLSVLMRVLPMRLLRRFS</sequence>
<evidence type="ECO:0000313" key="5">
    <source>
        <dbReference type="Proteomes" id="UP000192591"/>
    </source>
</evidence>
<dbReference type="GO" id="GO:0016020">
    <property type="term" value="C:membrane"/>
    <property type="evidence" value="ECO:0007669"/>
    <property type="project" value="TreeGrafter"/>
</dbReference>
<comment type="caution">
    <text evidence="4">The sequence shown here is derived from an EMBL/GenBank/DDBJ whole genome shotgun (WGS) entry which is preliminary data.</text>
</comment>
<proteinExistence type="inferred from homology"/>
<dbReference type="NCBIfam" id="NF006099">
    <property type="entry name" value="PRK08251.1"/>
    <property type="match status" value="1"/>
</dbReference>
<accession>A0A1V8ZXG5</accession>
<dbReference type="GO" id="GO:0016491">
    <property type="term" value="F:oxidoreductase activity"/>
    <property type="evidence" value="ECO:0007669"/>
    <property type="project" value="UniProtKB-KW"/>
</dbReference>
<dbReference type="AlphaFoldDB" id="A0A1V8ZXG5"/>
<evidence type="ECO:0000256" key="3">
    <source>
        <dbReference type="RuleBase" id="RU000363"/>
    </source>
</evidence>
<evidence type="ECO:0000313" key="4">
    <source>
        <dbReference type="EMBL" id="OQO89595.1"/>
    </source>
</evidence>